<feature type="region of interest" description="Disordered" evidence="8">
    <location>
        <begin position="290"/>
        <end position="349"/>
    </location>
</feature>
<evidence type="ECO:0000256" key="8">
    <source>
        <dbReference type="SAM" id="MobiDB-lite"/>
    </source>
</evidence>
<protein>
    <recommendedName>
        <fullName evidence="9">RanBD1 domain-containing protein</fullName>
    </recommendedName>
</protein>
<keyword evidence="5" id="KW-0811">Translocation</keyword>
<dbReference type="Pfam" id="PF00638">
    <property type="entry name" value="Ran_BP1"/>
    <property type="match status" value="1"/>
</dbReference>
<feature type="compositionally biased region" description="Basic and acidic residues" evidence="8">
    <location>
        <begin position="314"/>
        <end position="324"/>
    </location>
</feature>
<keyword evidence="11" id="KW-1185">Reference proteome</keyword>
<comment type="subcellular location">
    <subcellularLocation>
        <location evidence="1">Nucleus</location>
        <location evidence="1">Nuclear pore complex</location>
    </subcellularLocation>
</comment>
<evidence type="ECO:0000256" key="6">
    <source>
        <dbReference type="ARBA" id="ARBA00023132"/>
    </source>
</evidence>
<dbReference type="InterPro" id="IPR011993">
    <property type="entry name" value="PH-like_dom_sf"/>
</dbReference>
<evidence type="ECO:0000256" key="3">
    <source>
        <dbReference type="ARBA" id="ARBA00022816"/>
    </source>
</evidence>
<keyword evidence="6" id="KW-0906">Nuclear pore complex</keyword>
<keyword evidence="7" id="KW-0539">Nucleus</keyword>
<feature type="compositionally biased region" description="Low complexity" evidence="8">
    <location>
        <begin position="435"/>
        <end position="453"/>
    </location>
</feature>
<dbReference type="InterPro" id="IPR015007">
    <property type="entry name" value="NUP2/50/61"/>
</dbReference>
<feature type="compositionally biased region" description="Basic and acidic residues" evidence="8">
    <location>
        <begin position="481"/>
        <end position="497"/>
    </location>
</feature>
<dbReference type="PROSITE" id="PS50196">
    <property type="entry name" value="RANBD1"/>
    <property type="match status" value="1"/>
</dbReference>
<dbReference type="Gene3D" id="2.30.29.30">
    <property type="entry name" value="Pleckstrin-homology domain (PH domain)/Phosphotyrosine-binding domain (PTB)"/>
    <property type="match status" value="1"/>
</dbReference>
<dbReference type="InterPro" id="IPR000156">
    <property type="entry name" value="Ran_bind_dom"/>
</dbReference>
<feature type="compositionally biased region" description="Polar residues" evidence="8">
    <location>
        <begin position="101"/>
        <end position="122"/>
    </location>
</feature>
<dbReference type="Pfam" id="PF08911">
    <property type="entry name" value="NUP50"/>
    <property type="match status" value="1"/>
</dbReference>
<feature type="region of interest" description="Disordered" evidence="8">
    <location>
        <begin position="1"/>
        <end position="245"/>
    </location>
</feature>
<evidence type="ECO:0000313" key="10">
    <source>
        <dbReference type="EMBL" id="KAK9727787.1"/>
    </source>
</evidence>
<evidence type="ECO:0000259" key="9">
    <source>
        <dbReference type="PROSITE" id="PS50196"/>
    </source>
</evidence>
<feature type="compositionally biased region" description="Polar residues" evidence="8">
    <location>
        <begin position="199"/>
        <end position="216"/>
    </location>
</feature>
<evidence type="ECO:0000256" key="4">
    <source>
        <dbReference type="ARBA" id="ARBA00022927"/>
    </source>
</evidence>
<evidence type="ECO:0000256" key="7">
    <source>
        <dbReference type="ARBA" id="ARBA00023242"/>
    </source>
</evidence>
<feature type="compositionally biased region" description="Low complexity" evidence="8">
    <location>
        <begin position="51"/>
        <end position="80"/>
    </location>
</feature>
<keyword evidence="4" id="KW-0653">Protein transport</keyword>
<gene>
    <name evidence="10" type="ORF">K7432_001564</name>
</gene>
<feature type="compositionally biased region" description="Polar residues" evidence="8">
    <location>
        <begin position="325"/>
        <end position="342"/>
    </location>
</feature>
<keyword evidence="2" id="KW-0813">Transport</keyword>
<feature type="compositionally biased region" description="Low complexity" evidence="8">
    <location>
        <begin position="503"/>
        <end position="525"/>
    </location>
</feature>
<evidence type="ECO:0000256" key="1">
    <source>
        <dbReference type="ARBA" id="ARBA00004567"/>
    </source>
</evidence>
<dbReference type="InterPro" id="IPR053074">
    <property type="entry name" value="NPC_Nucleoporin"/>
</dbReference>
<dbReference type="SUPFAM" id="SSF50729">
    <property type="entry name" value="PH domain-like"/>
    <property type="match status" value="1"/>
</dbReference>
<dbReference type="Proteomes" id="UP001479436">
    <property type="component" value="Unassembled WGS sequence"/>
</dbReference>
<feature type="compositionally biased region" description="Basic and acidic residues" evidence="8">
    <location>
        <begin position="542"/>
        <end position="554"/>
    </location>
</feature>
<sequence length="691" mass="73657">MSKRGAEKQLTQLNQHEEDENADQMSGFRQASEEKLAARKIKKPVSRRAKAGSGASTPSAPSPFSSFTFGGTPVSAPPTETTEEKPKPAPFAGFTFGAPSATPSNEDNKLSTSFGFGNQPVTFGTDLKSKDTEASETQETSSKSAFTFGASNNTDAKPITSTGFTFGGQVPTFGGNKKESESPFTFGKPASPAKESVEKSVSMTQSNDTKIPSTGFTFGAPPAAKSDSINNVDSKSTDSEDKKEHYKQLRGLNVSFVEHVKKQLEINPFVDFSLAFDEYKTHSASIKKKSAVVTKSSDLPKATTSPFTFGAPAKSDETKADDKANSTFSFGASSSTDESQPKPTFGFGAVSTKSNEVAKSGFTFGASPATAKSDVTTESPFTFGSSKDSQSEEKPNVSFGFGSSVSETKVEEKPKSSSTFGASSDANKSEDKPKSSFSFGSSTTNSSTSPFSFGISATSTTPEKPSTGFSFGVSKTPSDSKVSEESKTTPTSTEHKKTSISFGSGLASSTVASASSPLSPSSSTPFGAGFTFGTSASPQAKKVADNKEQSHQDEDKEDDEEEEKEEETSNPELVKTGAGEEEETTIHEVRCKLYCWNKEKKSYADLGIGIFKMNENTNNQKKRFLVRTEGSGKVTLNVAVFPEMKIDYVQNKKDVSIIAVGEGNKPQKYLVRVKTPEQAAQLYKKIQDNKA</sequence>
<evidence type="ECO:0000256" key="2">
    <source>
        <dbReference type="ARBA" id="ARBA00022448"/>
    </source>
</evidence>
<comment type="caution">
    <text evidence="10">The sequence shown here is derived from an EMBL/GenBank/DDBJ whole genome shotgun (WGS) entry which is preliminary data.</text>
</comment>
<reference evidence="10 11" key="1">
    <citation type="submission" date="2023-04" db="EMBL/GenBank/DDBJ databases">
        <title>Genome of Basidiobolus ranarum AG-B5.</title>
        <authorList>
            <person name="Stajich J.E."/>
            <person name="Carter-House D."/>
            <person name="Gryganskyi A."/>
        </authorList>
    </citation>
    <scope>NUCLEOTIDE SEQUENCE [LARGE SCALE GENOMIC DNA]</scope>
    <source>
        <strain evidence="10 11">AG-B5</strain>
    </source>
</reference>
<feature type="compositionally biased region" description="Polar residues" evidence="8">
    <location>
        <begin position="135"/>
        <end position="164"/>
    </location>
</feature>
<dbReference type="SMART" id="SM00160">
    <property type="entry name" value="RanBD"/>
    <property type="match status" value="1"/>
</dbReference>
<dbReference type="CDD" id="cd13170">
    <property type="entry name" value="RanBD_NUP50"/>
    <property type="match status" value="1"/>
</dbReference>
<accession>A0ABR2W9B8</accession>
<feature type="compositionally biased region" description="Polar residues" evidence="8">
    <location>
        <begin position="293"/>
        <end position="307"/>
    </location>
</feature>
<feature type="region of interest" description="Disordered" evidence="8">
    <location>
        <begin position="363"/>
        <end position="581"/>
    </location>
</feature>
<dbReference type="PANTHER" id="PTHR38697:SF1">
    <property type="entry name" value="NUCLEAR PORE COMPLEX PROTEIN SIMILAR TO S. CEREVISIAE NUP2 (EUROFUNG)"/>
    <property type="match status" value="1"/>
</dbReference>
<feature type="compositionally biased region" description="Basic and acidic residues" evidence="8">
    <location>
        <begin position="235"/>
        <end position="245"/>
    </location>
</feature>
<dbReference type="PANTHER" id="PTHR38697">
    <property type="entry name" value="NUCLEAR PORE COMPLEX PROTEIN SIMILAR TO S. CEREVISIAE NUP2 (EUROFUNG)"/>
    <property type="match status" value="1"/>
</dbReference>
<feature type="compositionally biased region" description="Polar residues" evidence="8">
    <location>
        <begin position="416"/>
        <end position="426"/>
    </location>
</feature>
<feature type="domain" description="RanBD1" evidence="9">
    <location>
        <begin position="563"/>
        <end position="691"/>
    </location>
</feature>
<proteinExistence type="predicted"/>
<organism evidence="10 11">
    <name type="scientific">Basidiobolus ranarum</name>
    <dbReference type="NCBI Taxonomy" id="34480"/>
    <lineage>
        <taxon>Eukaryota</taxon>
        <taxon>Fungi</taxon>
        <taxon>Fungi incertae sedis</taxon>
        <taxon>Zoopagomycota</taxon>
        <taxon>Entomophthoromycotina</taxon>
        <taxon>Basidiobolomycetes</taxon>
        <taxon>Basidiobolales</taxon>
        <taxon>Basidiobolaceae</taxon>
        <taxon>Basidiobolus</taxon>
    </lineage>
</organism>
<dbReference type="EMBL" id="JASJQH010006911">
    <property type="protein sequence ID" value="KAK9727787.1"/>
    <property type="molecule type" value="Genomic_DNA"/>
</dbReference>
<feature type="compositionally biased region" description="Polar residues" evidence="8">
    <location>
        <begin position="455"/>
        <end position="479"/>
    </location>
</feature>
<feature type="compositionally biased region" description="Acidic residues" evidence="8">
    <location>
        <begin position="555"/>
        <end position="569"/>
    </location>
</feature>
<name>A0ABR2W9B8_9FUNG</name>
<evidence type="ECO:0000256" key="5">
    <source>
        <dbReference type="ARBA" id="ARBA00023010"/>
    </source>
</evidence>
<feature type="compositionally biased region" description="Basic residues" evidence="8">
    <location>
        <begin position="38"/>
        <end position="50"/>
    </location>
</feature>
<keyword evidence="3" id="KW-0509">mRNA transport</keyword>
<feature type="compositionally biased region" description="Polar residues" evidence="8">
    <location>
        <begin position="373"/>
        <end position="388"/>
    </location>
</feature>
<evidence type="ECO:0000313" key="11">
    <source>
        <dbReference type="Proteomes" id="UP001479436"/>
    </source>
</evidence>